<comment type="catalytic activity">
    <reaction evidence="8">
        <text>L-seryl-[protein] + ATP = O-phospho-L-seryl-[protein] + ADP + H(+)</text>
        <dbReference type="Rhea" id="RHEA:17989"/>
        <dbReference type="Rhea" id="RHEA-COMP:9863"/>
        <dbReference type="Rhea" id="RHEA-COMP:11604"/>
        <dbReference type="ChEBI" id="CHEBI:15378"/>
        <dbReference type="ChEBI" id="CHEBI:29999"/>
        <dbReference type="ChEBI" id="CHEBI:30616"/>
        <dbReference type="ChEBI" id="CHEBI:83421"/>
        <dbReference type="ChEBI" id="CHEBI:456216"/>
        <dbReference type="EC" id="2.7.11.1"/>
    </reaction>
</comment>
<accession>M1AY39</accession>
<dbReference type="SUPFAM" id="SSF56112">
    <property type="entry name" value="Protein kinase-like (PK-like)"/>
    <property type="match status" value="2"/>
</dbReference>
<keyword evidence="5" id="KW-0418">Kinase</keyword>
<evidence type="ECO:0000313" key="12">
    <source>
        <dbReference type="Proteomes" id="UP000011115"/>
    </source>
</evidence>
<comment type="catalytic activity">
    <reaction evidence="7">
        <text>L-threonyl-[protein] + ATP = O-phospho-L-threonyl-[protein] + ADP + H(+)</text>
        <dbReference type="Rhea" id="RHEA:46608"/>
        <dbReference type="Rhea" id="RHEA-COMP:11060"/>
        <dbReference type="Rhea" id="RHEA-COMP:11605"/>
        <dbReference type="ChEBI" id="CHEBI:15378"/>
        <dbReference type="ChEBI" id="CHEBI:30013"/>
        <dbReference type="ChEBI" id="CHEBI:30616"/>
        <dbReference type="ChEBI" id="CHEBI:61977"/>
        <dbReference type="ChEBI" id="CHEBI:456216"/>
        <dbReference type="EC" id="2.7.11.1"/>
    </reaction>
</comment>
<dbReference type="GO" id="GO:0004674">
    <property type="term" value="F:protein serine/threonine kinase activity"/>
    <property type="evidence" value="ECO:0007669"/>
    <property type="project" value="UniProtKB-KW"/>
</dbReference>
<keyword evidence="3" id="KW-0808">Transferase</keyword>
<dbReference type="Gene3D" id="3.30.200.20">
    <property type="entry name" value="Phosphorylase Kinase, domain 1"/>
    <property type="match status" value="1"/>
</dbReference>
<dbReference type="AlphaFoldDB" id="M1AY39"/>
<evidence type="ECO:0000256" key="9">
    <source>
        <dbReference type="SAM" id="MobiDB-lite"/>
    </source>
</evidence>
<proteinExistence type="predicted"/>
<keyword evidence="2" id="KW-0723">Serine/threonine-protein kinase</keyword>
<sequence>MESLVDGISSLPNVHNSFAAVECNTSLASKISHPPLMKQSENKESSISYPIAMDLGSNTAHTQTGSVTGSKHFEANEDTVNQLAEGCSGEQVLALETESSIKDLHYVSKNSTSNDDLNAAAAKGLPSESGITYCPSPQNSFYSATQYTEAKQSFSNTEVSECASSTVDKSGESGDVSNSCDLVESRKTSFYRGSTGSDVSDESSSSSFNSTTVYKPHKANDTRWDAIQVIRAREGTLGFNHFRLLKRLGCGDIGSVFLAELIGTRCFFAMKVMDKAALESRKKLVRAQTEREILQSLDHPFLPTLYSHFETDKFSCLVMEFCPGGDLHALRQKQPGKFFPEHAARCAVSPTLVRSSNSSLESKSSSYCVQPACIEPSCVIQPACIQPSCFTPRFLSKTKKEKKSKQKTETYNQVNRPLPELLAEPTSARSMSFVGTHEYLAPEIIKGEGHGSAVDWWTFGIFLYELLFGQTPFKGAGNRATLFNVVGQPLKFPETPSVSFAARDLIRGLLVKEPQHRLAYRRGATEIKQHPFFQNVNWALIRCTSPPDVPKPSSMTYNMPRTPPAGKTPGVDVKPSGNYFEIDFF</sequence>
<evidence type="ECO:0000256" key="2">
    <source>
        <dbReference type="ARBA" id="ARBA00022527"/>
    </source>
</evidence>
<dbReference type="Proteomes" id="UP000011115">
    <property type="component" value="Unassembled WGS sequence"/>
</dbReference>
<dbReference type="InterPro" id="IPR011009">
    <property type="entry name" value="Kinase-like_dom_sf"/>
</dbReference>
<evidence type="ECO:0000256" key="4">
    <source>
        <dbReference type="ARBA" id="ARBA00022741"/>
    </source>
</evidence>
<evidence type="ECO:0000256" key="7">
    <source>
        <dbReference type="ARBA" id="ARBA00047899"/>
    </source>
</evidence>
<feature type="region of interest" description="Disordered" evidence="9">
    <location>
        <begin position="192"/>
        <end position="212"/>
    </location>
</feature>
<dbReference type="EnsemblPlants" id="PGSC0003DMT400032814">
    <property type="protein sequence ID" value="PGSC0003DMT400032814"/>
    <property type="gene ID" value="PGSC0003DMG400012603"/>
</dbReference>
<evidence type="ECO:0000313" key="11">
    <source>
        <dbReference type="EnsemblPlants" id="PGSC0003DMT400032814"/>
    </source>
</evidence>
<dbReference type="Gene3D" id="1.10.510.10">
    <property type="entry name" value="Transferase(Phosphotransferase) domain 1"/>
    <property type="match status" value="1"/>
</dbReference>
<protein>
    <recommendedName>
        <fullName evidence="1">non-specific serine/threonine protein kinase</fullName>
        <ecNumber evidence="1">2.7.11.1</ecNumber>
    </recommendedName>
</protein>
<feature type="domain" description="Protein kinase" evidence="10">
    <location>
        <begin position="242"/>
        <end position="533"/>
    </location>
</feature>
<dbReference type="FunFam" id="1.10.510.10:FF:000020">
    <property type="entry name" value="serine/threonine-protein kinase D6PK-like"/>
    <property type="match status" value="1"/>
</dbReference>
<reference evidence="11" key="2">
    <citation type="submission" date="2015-06" db="UniProtKB">
        <authorList>
            <consortium name="EnsemblPlants"/>
        </authorList>
    </citation>
    <scope>IDENTIFICATION</scope>
    <source>
        <strain evidence="11">DM1-3 516 R44</strain>
    </source>
</reference>
<keyword evidence="4" id="KW-0547">Nucleotide-binding</keyword>
<evidence type="ECO:0000259" key="10">
    <source>
        <dbReference type="PROSITE" id="PS50011"/>
    </source>
</evidence>
<dbReference type="FunFam" id="3.30.200.20:FF:000032">
    <property type="entry name" value="Serine/threonine-protein kinase D6PK-like"/>
    <property type="match status" value="1"/>
</dbReference>
<dbReference type="OrthoDB" id="432483at2759"/>
<dbReference type="PROSITE" id="PS50011">
    <property type="entry name" value="PROTEIN_KINASE_DOM"/>
    <property type="match status" value="1"/>
</dbReference>
<evidence type="ECO:0000256" key="1">
    <source>
        <dbReference type="ARBA" id="ARBA00012513"/>
    </source>
</evidence>
<reference evidence="12" key="1">
    <citation type="journal article" date="2011" name="Nature">
        <title>Genome sequence and analysis of the tuber crop potato.</title>
        <authorList>
            <consortium name="The Potato Genome Sequencing Consortium"/>
        </authorList>
    </citation>
    <scope>NUCLEOTIDE SEQUENCE [LARGE SCALE GENOMIC DNA]</scope>
    <source>
        <strain evidence="12">cv. DM1-3 516 R44</strain>
    </source>
</reference>
<dbReference type="PANTHER" id="PTHR45637">
    <property type="entry name" value="FLIPPASE KINASE 1-RELATED"/>
    <property type="match status" value="1"/>
</dbReference>
<dbReference type="GO" id="GO:0005524">
    <property type="term" value="F:ATP binding"/>
    <property type="evidence" value="ECO:0007669"/>
    <property type="project" value="UniProtKB-KW"/>
</dbReference>
<keyword evidence="12" id="KW-1185">Reference proteome</keyword>
<evidence type="ECO:0000256" key="5">
    <source>
        <dbReference type="ARBA" id="ARBA00022777"/>
    </source>
</evidence>
<dbReference type="Pfam" id="PF00069">
    <property type="entry name" value="Pkinase"/>
    <property type="match status" value="2"/>
</dbReference>
<evidence type="ECO:0000256" key="8">
    <source>
        <dbReference type="ARBA" id="ARBA00048679"/>
    </source>
</evidence>
<gene>
    <name evidence="11" type="primary">LOC102580221</name>
</gene>
<evidence type="ECO:0000256" key="6">
    <source>
        <dbReference type="ARBA" id="ARBA00022840"/>
    </source>
</evidence>
<dbReference type="Gramene" id="PGSC0003DMT400032814">
    <property type="protein sequence ID" value="PGSC0003DMT400032814"/>
    <property type="gene ID" value="PGSC0003DMG400012603"/>
</dbReference>
<feature type="compositionally biased region" description="Low complexity" evidence="9">
    <location>
        <begin position="193"/>
        <end position="212"/>
    </location>
</feature>
<organism evidence="11 12">
    <name type="scientific">Solanum tuberosum</name>
    <name type="common">Potato</name>
    <dbReference type="NCBI Taxonomy" id="4113"/>
    <lineage>
        <taxon>Eukaryota</taxon>
        <taxon>Viridiplantae</taxon>
        <taxon>Streptophyta</taxon>
        <taxon>Embryophyta</taxon>
        <taxon>Tracheophyta</taxon>
        <taxon>Spermatophyta</taxon>
        <taxon>Magnoliopsida</taxon>
        <taxon>eudicotyledons</taxon>
        <taxon>Gunneridae</taxon>
        <taxon>Pentapetalae</taxon>
        <taxon>asterids</taxon>
        <taxon>lamiids</taxon>
        <taxon>Solanales</taxon>
        <taxon>Solanaceae</taxon>
        <taxon>Solanoideae</taxon>
        <taxon>Solaneae</taxon>
        <taxon>Solanum</taxon>
    </lineage>
</organism>
<keyword evidence="6" id="KW-0067">ATP-binding</keyword>
<evidence type="ECO:0000256" key="3">
    <source>
        <dbReference type="ARBA" id="ARBA00022679"/>
    </source>
</evidence>
<dbReference type="ExpressionAtlas" id="M1AY39">
    <property type="expression patterns" value="baseline"/>
</dbReference>
<dbReference type="EC" id="2.7.11.1" evidence="1"/>
<dbReference type="InterPro" id="IPR000719">
    <property type="entry name" value="Prot_kinase_dom"/>
</dbReference>
<name>M1AY39_SOLTU</name>